<accession>A0A0F8Y9E5</accession>
<evidence type="ECO:0000313" key="1">
    <source>
        <dbReference type="EMBL" id="KKK78022.1"/>
    </source>
</evidence>
<gene>
    <name evidence="1" type="ORF">LCGC14_2847710</name>
</gene>
<dbReference type="EMBL" id="LAZR01054682">
    <property type="protein sequence ID" value="KKK78022.1"/>
    <property type="molecule type" value="Genomic_DNA"/>
</dbReference>
<dbReference type="AlphaFoldDB" id="A0A0F8Y9E5"/>
<feature type="non-terminal residue" evidence="1">
    <location>
        <position position="52"/>
    </location>
</feature>
<sequence>MICPKCGSRDTETDANFPEGIKNCNCLRCLHEWQVKYDVGSTAGAKAAGDIL</sequence>
<reference evidence="1" key="1">
    <citation type="journal article" date="2015" name="Nature">
        <title>Complex archaea that bridge the gap between prokaryotes and eukaryotes.</title>
        <authorList>
            <person name="Spang A."/>
            <person name="Saw J.H."/>
            <person name="Jorgensen S.L."/>
            <person name="Zaremba-Niedzwiedzka K."/>
            <person name="Martijn J."/>
            <person name="Lind A.E."/>
            <person name="van Eijk R."/>
            <person name="Schleper C."/>
            <person name="Guy L."/>
            <person name="Ettema T.J."/>
        </authorList>
    </citation>
    <scope>NUCLEOTIDE SEQUENCE</scope>
</reference>
<protein>
    <submittedName>
        <fullName evidence="1">Uncharacterized protein</fullName>
    </submittedName>
</protein>
<proteinExistence type="predicted"/>
<organism evidence="1">
    <name type="scientific">marine sediment metagenome</name>
    <dbReference type="NCBI Taxonomy" id="412755"/>
    <lineage>
        <taxon>unclassified sequences</taxon>
        <taxon>metagenomes</taxon>
        <taxon>ecological metagenomes</taxon>
    </lineage>
</organism>
<name>A0A0F8Y9E5_9ZZZZ</name>
<comment type="caution">
    <text evidence="1">The sequence shown here is derived from an EMBL/GenBank/DDBJ whole genome shotgun (WGS) entry which is preliminary data.</text>
</comment>